<feature type="transmembrane region" description="Helical" evidence="6">
    <location>
        <begin position="611"/>
        <end position="632"/>
    </location>
</feature>
<sequence length="693" mass="79992">MITVPTCHWKASRTTRSFQHGFLFCQRSRVKQAPYRTFQIMNTTQPDSYNNNHQQQTMISDRGRDGCRTNRRTTPSTTDTTYSRPGRPKHASFQEFVAGFSLYCACIFLPSLPRYFYLFCVQVKSWTKSVGECLLWYIWVVWKFSVLIMERWGWIVDPFGKSGNSEDGEATGMVTRKGRRRRIRLFLRNYLSSTSTASLWGEFNKQHMKGAGSPLSASAASSVSSAYTWGFGWSSSAHPSVTMILRDIQTLTILAVALAIIRVWFVHILVPEYLAPRRLEALTRCKSSHLLSSSSYRFGGLVEWQSVARRQIDGKGNDADRGSSGWYNRVLMSVSFRWYRLRPSIRRALGHEPSARYEDISSKTFIISSSPLRRSNSIPNPAQDLFSAPRHATAMFRLLYTSTSCFSAYYLFHNAVFWPRQLFGKHAHSSTMACWDLSGSVVALGSLDEDYDNTNAALKYFFLAQAAYQLHSLCFHMVSMGLLLLYGGGENDRSFYGLRNIFAEKRIRQSRQQFEQLSRQQRQQAKSMRLLSMKTSMQSYVRPMLEHFIVLALLVGAYLFSGLRRVGALGIFTLELSSVFLQLLQVCIYAPEKSWWSQPRVVIFVHRFLTIPAFIYCRFFVLPFVVWYSAAFESQEWLDQIEKVFTRGWGQQIYFAFNSLLCLIFALNLVLFRRLLYHPHLRQIVRKQSEENV</sequence>
<feature type="domain" description="TLC" evidence="7">
    <location>
        <begin position="394"/>
        <end position="675"/>
    </location>
</feature>
<feature type="transmembrane region" description="Helical" evidence="6">
    <location>
        <begin position="394"/>
        <end position="412"/>
    </location>
</feature>
<dbReference type="Proteomes" id="UP001516023">
    <property type="component" value="Unassembled WGS sequence"/>
</dbReference>
<feature type="transmembrane region" description="Helical" evidence="6">
    <location>
        <begin position="566"/>
        <end position="590"/>
    </location>
</feature>
<proteinExistence type="predicted"/>
<dbReference type="GO" id="GO:0016020">
    <property type="term" value="C:membrane"/>
    <property type="evidence" value="ECO:0007669"/>
    <property type="project" value="UniProtKB-SubCell"/>
</dbReference>
<feature type="transmembrane region" description="Helical" evidence="6">
    <location>
        <begin position="136"/>
        <end position="154"/>
    </location>
</feature>
<evidence type="ECO:0000313" key="9">
    <source>
        <dbReference type="Proteomes" id="UP001516023"/>
    </source>
</evidence>
<keyword evidence="2 6" id="KW-0812">Transmembrane</keyword>
<feature type="transmembrane region" description="Helical" evidence="6">
    <location>
        <begin position="652"/>
        <end position="672"/>
    </location>
</feature>
<keyword evidence="3 6" id="KW-1133">Transmembrane helix</keyword>
<dbReference type="InterPro" id="IPR016439">
    <property type="entry name" value="Lag1/Lac1-like"/>
</dbReference>
<feature type="transmembrane region" description="Helical" evidence="6">
    <location>
        <begin position="248"/>
        <end position="270"/>
    </location>
</feature>
<feature type="region of interest" description="Disordered" evidence="5">
    <location>
        <begin position="61"/>
        <end position="86"/>
    </location>
</feature>
<evidence type="ECO:0000259" key="7">
    <source>
        <dbReference type="Pfam" id="PF03798"/>
    </source>
</evidence>
<accession>A0ABD3P8F6</accession>
<evidence type="ECO:0000313" key="8">
    <source>
        <dbReference type="EMBL" id="KAL3783738.1"/>
    </source>
</evidence>
<organism evidence="8 9">
    <name type="scientific">Cyclotella cryptica</name>
    <dbReference type="NCBI Taxonomy" id="29204"/>
    <lineage>
        <taxon>Eukaryota</taxon>
        <taxon>Sar</taxon>
        <taxon>Stramenopiles</taxon>
        <taxon>Ochrophyta</taxon>
        <taxon>Bacillariophyta</taxon>
        <taxon>Coscinodiscophyceae</taxon>
        <taxon>Thalassiosirophycidae</taxon>
        <taxon>Stephanodiscales</taxon>
        <taxon>Stephanodiscaceae</taxon>
        <taxon>Cyclotella</taxon>
    </lineage>
</organism>
<feature type="transmembrane region" description="Helical" evidence="6">
    <location>
        <begin position="96"/>
        <end position="116"/>
    </location>
</feature>
<evidence type="ECO:0000256" key="2">
    <source>
        <dbReference type="ARBA" id="ARBA00022692"/>
    </source>
</evidence>
<dbReference type="EMBL" id="JABMIG020000252">
    <property type="protein sequence ID" value="KAL3783738.1"/>
    <property type="molecule type" value="Genomic_DNA"/>
</dbReference>
<protein>
    <recommendedName>
        <fullName evidence="7">TLC domain-containing protein</fullName>
    </recommendedName>
</protein>
<feature type="compositionally biased region" description="Low complexity" evidence="5">
    <location>
        <begin position="72"/>
        <end position="85"/>
    </location>
</feature>
<feature type="transmembrane region" description="Helical" evidence="6">
    <location>
        <begin position="466"/>
        <end position="486"/>
    </location>
</feature>
<dbReference type="PANTHER" id="PTHR12560">
    <property type="entry name" value="LONGEVITY ASSURANCE FACTOR 1 LAG1"/>
    <property type="match status" value="1"/>
</dbReference>
<evidence type="ECO:0000256" key="1">
    <source>
        <dbReference type="ARBA" id="ARBA00004141"/>
    </source>
</evidence>
<evidence type="ECO:0000256" key="3">
    <source>
        <dbReference type="ARBA" id="ARBA00022989"/>
    </source>
</evidence>
<dbReference type="AlphaFoldDB" id="A0ABD3P8F6"/>
<evidence type="ECO:0000256" key="5">
    <source>
        <dbReference type="SAM" id="MobiDB-lite"/>
    </source>
</evidence>
<name>A0ABD3P8F6_9STRA</name>
<gene>
    <name evidence="8" type="ORF">HJC23_004857</name>
</gene>
<reference evidence="8 9" key="1">
    <citation type="journal article" date="2020" name="G3 (Bethesda)">
        <title>Improved Reference Genome for Cyclotella cryptica CCMP332, a Model for Cell Wall Morphogenesis, Salinity Adaptation, and Lipid Production in Diatoms (Bacillariophyta).</title>
        <authorList>
            <person name="Roberts W.R."/>
            <person name="Downey K.M."/>
            <person name="Ruck E.C."/>
            <person name="Traller J.C."/>
            <person name="Alverson A.J."/>
        </authorList>
    </citation>
    <scope>NUCLEOTIDE SEQUENCE [LARGE SCALE GENOMIC DNA]</scope>
    <source>
        <strain evidence="8 9">CCMP332</strain>
    </source>
</reference>
<dbReference type="PANTHER" id="PTHR12560:SF0">
    <property type="entry name" value="LD18904P"/>
    <property type="match status" value="1"/>
</dbReference>
<evidence type="ECO:0000256" key="6">
    <source>
        <dbReference type="SAM" id="Phobius"/>
    </source>
</evidence>
<evidence type="ECO:0000256" key="4">
    <source>
        <dbReference type="ARBA" id="ARBA00023136"/>
    </source>
</evidence>
<keyword evidence="4 6" id="KW-0472">Membrane</keyword>
<keyword evidence="9" id="KW-1185">Reference proteome</keyword>
<feature type="transmembrane region" description="Helical" evidence="6">
    <location>
        <begin position="540"/>
        <end position="560"/>
    </location>
</feature>
<comment type="caution">
    <text evidence="8">The sequence shown here is derived from an EMBL/GenBank/DDBJ whole genome shotgun (WGS) entry which is preliminary data.</text>
</comment>
<dbReference type="Pfam" id="PF03798">
    <property type="entry name" value="TRAM_LAG1_CLN8"/>
    <property type="match status" value="1"/>
</dbReference>
<dbReference type="InterPro" id="IPR006634">
    <property type="entry name" value="TLC-dom"/>
</dbReference>
<comment type="subcellular location">
    <subcellularLocation>
        <location evidence="1">Membrane</location>
        <topology evidence="1">Multi-pass membrane protein</topology>
    </subcellularLocation>
</comment>